<dbReference type="InterPro" id="IPR029062">
    <property type="entry name" value="Class_I_gatase-like"/>
</dbReference>
<dbReference type="Gene3D" id="3.40.50.10740">
    <property type="entry name" value="Class I glutamine amidotransferase-like"/>
    <property type="match status" value="1"/>
</dbReference>
<feature type="chain" id="PRO_5046237388" evidence="6">
    <location>
        <begin position="28"/>
        <end position="342"/>
    </location>
</feature>
<dbReference type="PANTHER" id="PTHR30237">
    <property type="entry name" value="MURAMOYLTETRAPEPTIDE CARBOXYPEPTIDASE"/>
    <property type="match status" value="1"/>
</dbReference>
<sequence>MNRKSFINIALPGCLALGLNISLPTWARNNTAETSSMVPPNLNAGDIIGITSPAGYISLEDVQPAVKQLEKWGYKVEIGQTIGKKHGTFGGTDFERMSDFQYMLDNDTIKAVLCARGGYGMVRIIDKLNFSKFSASPKWLIGFSDITTLHSHLFAVTGIPSIHSKMCNSFPANPAVASQIQQETIESINFTLKGIKMKYNAPFHPSNKQGKGVGKLIGGNLRTLENMAGSNAQINTKNCILFLEDTGEYPYSVDRMLWNLKRAGLFNQLQGLIIGGFKNKLETEEDLFPLSLQQMVHEKITEFEFPVCFDFPVGHQVNNFALKCGVIHQLEVSENGTILVEI</sequence>
<accession>A0ABU7H2K1</accession>
<evidence type="ECO:0000256" key="1">
    <source>
        <dbReference type="ARBA" id="ARBA00010233"/>
    </source>
</evidence>
<feature type="domain" description="LD-carboxypeptidase C-terminal" evidence="8">
    <location>
        <begin position="214"/>
        <end position="327"/>
    </location>
</feature>
<dbReference type="RefSeq" id="WP_330146283.1">
    <property type="nucleotide sequence ID" value="NZ_JAZDQU010000002.1"/>
</dbReference>
<evidence type="ECO:0000259" key="8">
    <source>
        <dbReference type="Pfam" id="PF17676"/>
    </source>
</evidence>
<dbReference type="SUPFAM" id="SSF141986">
    <property type="entry name" value="LD-carboxypeptidase A C-terminal domain-like"/>
    <property type="match status" value="1"/>
</dbReference>
<keyword evidence="4" id="KW-0378">Hydrolase</keyword>
<dbReference type="InterPro" id="IPR040921">
    <property type="entry name" value="Peptidase_S66C"/>
</dbReference>
<keyword evidence="6" id="KW-0732">Signal</keyword>
<dbReference type="Proteomes" id="UP001337681">
    <property type="component" value="Unassembled WGS sequence"/>
</dbReference>
<evidence type="ECO:0000313" key="9">
    <source>
        <dbReference type="EMBL" id="MEE1885385.1"/>
    </source>
</evidence>
<evidence type="ECO:0000256" key="6">
    <source>
        <dbReference type="SAM" id="SignalP"/>
    </source>
</evidence>
<keyword evidence="5" id="KW-0720">Serine protease</keyword>
<dbReference type="Gene3D" id="3.50.30.60">
    <property type="entry name" value="LD-carboxypeptidase A C-terminal domain-like"/>
    <property type="match status" value="1"/>
</dbReference>
<dbReference type="PANTHER" id="PTHR30237:SF2">
    <property type="entry name" value="MUREIN TETRAPEPTIDE CARBOXYPEPTIDASE"/>
    <property type="match status" value="1"/>
</dbReference>
<feature type="signal peptide" evidence="6">
    <location>
        <begin position="1"/>
        <end position="27"/>
    </location>
</feature>
<evidence type="ECO:0000256" key="2">
    <source>
        <dbReference type="ARBA" id="ARBA00022645"/>
    </source>
</evidence>
<protein>
    <submittedName>
        <fullName evidence="9">LD-carboxypeptidase</fullName>
    </submittedName>
</protein>
<name>A0ABU7H2K1_9SPHI</name>
<comment type="similarity">
    <text evidence="1">Belongs to the peptidase S66 family.</text>
</comment>
<proteinExistence type="inferred from homology"/>
<dbReference type="InterPro" id="IPR027478">
    <property type="entry name" value="LdcA_N"/>
</dbReference>
<evidence type="ECO:0000259" key="7">
    <source>
        <dbReference type="Pfam" id="PF02016"/>
    </source>
</evidence>
<reference evidence="9 10" key="1">
    <citation type="submission" date="2024-01" db="EMBL/GenBank/DDBJ databases">
        <title>Pedobacter sp. nov., isolated from oil-contaminated soil.</title>
        <authorList>
            <person name="Le N.T.T."/>
        </authorList>
    </citation>
    <scope>NUCLEOTIDE SEQUENCE [LARGE SCALE GENOMIC DNA]</scope>
    <source>
        <strain evidence="9 10">VNH31</strain>
    </source>
</reference>
<dbReference type="CDD" id="cd07025">
    <property type="entry name" value="Peptidase_S66"/>
    <property type="match status" value="1"/>
</dbReference>
<dbReference type="Pfam" id="PF17676">
    <property type="entry name" value="Peptidase_S66C"/>
    <property type="match status" value="1"/>
</dbReference>
<evidence type="ECO:0000256" key="5">
    <source>
        <dbReference type="ARBA" id="ARBA00022825"/>
    </source>
</evidence>
<dbReference type="InterPro" id="IPR040449">
    <property type="entry name" value="Peptidase_S66_N"/>
</dbReference>
<dbReference type="Pfam" id="PF02016">
    <property type="entry name" value="Peptidase_S66"/>
    <property type="match status" value="1"/>
</dbReference>
<dbReference type="EMBL" id="JAZDQU010000002">
    <property type="protein sequence ID" value="MEE1885385.1"/>
    <property type="molecule type" value="Genomic_DNA"/>
</dbReference>
<keyword evidence="3" id="KW-0645">Protease</keyword>
<organism evidence="9 10">
    <name type="scientific">Pedobacter flavus</name>
    <dbReference type="NCBI Taxonomy" id="3113906"/>
    <lineage>
        <taxon>Bacteria</taxon>
        <taxon>Pseudomonadati</taxon>
        <taxon>Bacteroidota</taxon>
        <taxon>Sphingobacteriia</taxon>
        <taxon>Sphingobacteriales</taxon>
        <taxon>Sphingobacteriaceae</taxon>
        <taxon>Pedobacter</taxon>
    </lineage>
</organism>
<keyword evidence="2" id="KW-0121">Carboxypeptidase</keyword>
<comment type="caution">
    <text evidence="9">The sequence shown here is derived from an EMBL/GenBank/DDBJ whole genome shotgun (WGS) entry which is preliminary data.</text>
</comment>
<dbReference type="InterPro" id="IPR027461">
    <property type="entry name" value="Carboxypeptidase_A_C_sf"/>
</dbReference>
<feature type="domain" description="LD-carboxypeptidase N-terminal" evidence="7">
    <location>
        <begin position="48"/>
        <end position="163"/>
    </location>
</feature>
<evidence type="ECO:0000256" key="4">
    <source>
        <dbReference type="ARBA" id="ARBA00022801"/>
    </source>
</evidence>
<dbReference type="InterPro" id="IPR003507">
    <property type="entry name" value="S66_fam"/>
</dbReference>
<dbReference type="PIRSF" id="PIRSF028757">
    <property type="entry name" value="LD-carboxypeptidase"/>
    <property type="match status" value="1"/>
</dbReference>
<evidence type="ECO:0000313" key="10">
    <source>
        <dbReference type="Proteomes" id="UP001337681"/>
    </source>
</evidence>
<evidence type="ECO:0000256" key="3">
    <source>
        <dbReference type="ARBA" id="ARBA00022670"/>
    </source>
</evidence>
<dbReference type="SUPFAM" id="SSF52317">
    <property type="entry name" value="Class I glutamine amidotransferase-like"/>
    <property type="match status" value="1"/>
</dbReference>
<keyword evidence="10" id="KW-1185">Reference proteome</keyword>
<gene>
    <name evidence="9" type="ORF">VRU49_08145</name>
</gene>